<accession>A0AAN7RN15</accession>
<dbReference type="SUPFAM" id="SSF56672">
    <property type="entry name" value="DNA/RNA polymerases"/>
    <property type="match status" value="1"/>
</dbReference>
<name>A0AAN7RN15_MYCAM</name>
<dbReference type="PROSITE" id="PS50878">
    <property type="entry name" value="RT_POL"/>
    <property type="match status" value="1"/>
</dbReference>
<evidence type="ECO:0000259" key="1">
    <source>
        <dbReference type="PROSITE" id="PS50878"/>
    </source>
</evidence>
<sequence length="975" mass="111721">MYRPRQGLCFCKEKPKMTQKLKPCEFQRERRRAYLILTLQELVFQSIKCTLSKFAGDTKLGGSVDLLEGRKALQRDLDRLDRWAGVNCMRFNKAQCRVLHLGHNNPMQRYRLGEEWLERCPAEKDLGVLVDSRLNMSQQCAQVAKKANGILACVRNSVASRTRAAIVPLYWALVRPHLESCVQLWAPHYKRDIEGLERVQRRATELGKGLEHKADGERLRDLGLFSLEKRRLRGDLIALYNCLKGGCREVGIGLFSQSDHEMIEFLIRGEAARGVGKTATLDFRRADFSLFRRLVDRVPWEAALMGKGVQEGWTFFKEEVLKAQERAVPRCRKTSRRGRRPAWLTRELWLELRRKRRVYDLWKNGRATQEDYKGVARLCREKTRRAKAELELSLAAAIKDNKKHFFKYISSKRRAKENLQPLVDVGGNTVTKDEEKAEVLNAFFASVFISRAECSMGTQPLELEDRDGDQTGAPIIQGEMVSDLLHHLDTHKSMGPDEIHPRVLKELADVLTKPLSIIYQQSWLTGEVPADWRLANVTPIFKKGRKEDPGNYRPVSLTSVPGKLMEQIILSAITRHVENNQGIRPSQHGFRKGRSCLTNLISFYDKVTRLVDEGKSVDVVYLDFSKAFDTVSHGILLEKLAAHGLDGCTLRWVKNWLDGRAQRVVVNGVYSGWRPVTSGVPQGSVLGPVLFNIFINDLDEGIECTLSKFADDTKLCGSVDLLEGRQALQRDLDRLDRWAGVNCMRFNKAKCKVLHLGHSNPMQRYRLGEEWLESCLAEKDLGVLVDSRLNMSQQCAQAAKKANGILACIKNSVASRTREVIVPLYSALVRPHLEYCVQFWAPHYKRDIEVLERVQRRATKLVKGLEQKSYEERLRELGLFSLEKRRLRGDLIALYNYLKGGCREVGVGLFSQVTSDRTRGNGLKLRQGRFRLDIRKFFFTERVIKHWNRLPREVVESPSLEVFKGRLDEVLRDMV</sequence>
<organism evidence="2 3">
    <name type="scientific">Mycteria americana</name>
    <name type="common">Wood stork</name>
    <dbReference type="NCBI Taxonomy" id="33587"/>
    <lineage>
        <taxon>Eukaryota</taxon>
        <taxon>Metazoa</taxon>
        <taxon>Chordata</taxon>
        <taxon>Craniata</taxon>
        <taxon>Vertebrata</taxon>
        <taxon>Euteleostomi</taxon>
        <taxon>Archelosauria</taxon>
        <taxon>Archosauria</taxon>
        <taxon>Dinosauria</taxon>
        <taxon>Saurischia</taxon>
        <taxon>Theropoda</taxon>
        <taxon>Coelurosauria</taxon>
        <taxon>Aves</taxon>
        <taxon>Neognathae</taxon>
        <taxon>Neoaves</taxon>
        <taxon>Aequornithes</taxon>
        <taxon>Ciconiiformes</taxon>
        <taxon>Ciconiidae</taxon>
        <taxon>Mycteria</taxon>
    </lineage>
</organism>
<dbReference type="Pfam" id="PF00078">
    <property type="entry name" value="RVT_1"/>
    <property type="match status" value="1"/>
</dbReference>
<dbReference type="PANTHER" id="PTHR33332">
    <property type="entry name" value="REVERSE TRANSCRIPTASE DOMAIN-CONTAINING PROTEIN"/>
    <property type="match status" value="1"/>
</dbReference>
<evidence type="ECO:0000313" key="2">
    <source>
        <dbReference type="EMBL" id="KAK4813319.1"/>
    </source>
</evidence>
<evidence type="ECO:0000313" key="3">
    <source>
        <dbReference type="Proteomes" id="UP001333110"/>
    </source>
</evidence>
<keyword evidence="3" id="KW-1185">Reference proteome</keyword>
<feature type="domain" description="Reverse transcriptase" evidence="1">
    <location>
        <begin position="521"/>
        <end position="776"/>
    </location>
</feature>
<dbReference type="InterPro" id="IPR000477">
    <property type="entry name" value="RT_dom"/>
</dbReference>
<dbReference type="EMBL" id="JAUNZN010000013">
    <property type="protein sequence ID" value="KAK4813319.1"/>
    <property type="molecule type" value="Genomic_DNA"/>
</dbReference>
<dbReference type="Proteomes" id="UP001333110">
    <property type="component" value="Unassembled WGS sequence"/>
</dbReference>
<dbReference type="InterPro" id="IPR043502">
    <property type="entry name" value="DNA/RNA_pol_sf"/>
</dbReference>
<comment type="caution">
    <text evidence="2">The sequence shown here is derived from an EMBL/GenBank/DDBJ whole genome shotgun (WGS) entry which is preliminary data.</text>
</comment>
<dbReference type="AlphaFoldDB" id="A0AAN7RN15"/>
<reference evidence="2 3" key="1">
    <citation type="journal article" date="2023" name="J. Hered.">
        <title>Chromosome-level genome of the wood stork (Mycteria americana) provides insight into avian chromosome evolution.</title>
        <authorList>
            <person name="Flamio R. Jr."/>
            <person name="Ramstad K.M."/>
        </authorList>
    </citation>
    <scope>NUCLEOTIDE SEQUENCE [LARGE SCALE GENOMIC DNA]</scope>
    <source>
        <strain evidence="2">JAX WOST 10</strain>
    </source>
</reference>
<gene>
    <name evidence="2" type="ORF">QYF61_026482</name>
</gene>
<dbReference type="CDD" id="cd01650">
    <property type="entry name" value="RT_nLTR_like"/>
    <property type="match status" value="1"/>
</dbReference>
<protein>
    <recommendedName>
        <fullName evidence="1">Reverse transcriptase domain-containing protein</fullName>
    </recommendedName>
</protein>
<dbReference type="PRINTS" id="PR01345">
    <property type="entry name" value="CERVTRCPTASE"/>
</dbReference>
<proteinExistence type="predicted"/>